<dbReference type="Pfam" id="PF00583">
    <property type="entry name" value="Acetyltransf_1"/>
    <property type="match status" value="1"/>
</dbReference>
<evidence type="ECO:0000313" key="2">
    <source>
        <dbReference type="EMBL" id="CDN48718.1"/>
    </source>
</evidence>
<reference evidence="3" key="1">
    <citation type="journal article" date="2014" name="BMC Genomics">
        <title>Genome sequencing of two Neorhizobium galegae strains reveals a noeT gene responsible for the unusual acetylation of the nodulation factors.</title>
        <authorList>
            <person name="Osterman J."/>
            <person name="Marsh J."/>
            <person name="Laine P.K."/>
            <person name="Zeng Z."/>
            <person name="Alatalo E."/>
            <person name="Sullivan J.T."/>
            <person name="Young J.P."/>
            <person name="Thomas-Oates J."/>
            <person name="Paulin L."/>
            <person name="Lindstrom K."/>
        </authorList>
    </citation>
    <scope>NUCLEOTIDE SEQUENCE [LARGE SCALE GENOMIC DNA]</scope>
    <source>
        <strain evidence="3">HAMBI 540</strain>
    </source>
</reference>
<proteinExistence type="predicted"/>
<organism evidence="2 3">
    <name type="scientific">Neorhizobium galegae bv. orientalis str. HAMBI 540</name>
    <dbReference type="NCBI Taxonomy" id="1028800"/>
    <lineage>
        <taxon>Bacteria</taxon>
        <taxon>Pseudomonadati</taxon>
        <taxon>Pseudomonadota</taxon>
        <taxon>Alphaproteobacteria</taxon>
        <taxon>Hyphomicrobiales</taxon>
        <taxon>Rhizobiaceae</taxon>
        <taxon>Rhizobium/Agrobacterium group</taxon>
        <taxon>Neorhizobium</taxon>
    </lineage>
</organism>
<protein>
    <submittedName>
        <fullName evidence="2">Acetyltransferase</fullName>
    </submittedName>
</protein>
<feature type="domain" description="N-acetyltransferase" evidence="1">
    <location>
        <begin position="74"/>
        <end position="219"/>
    </location>
</feature>
<dbReference type="CDD" id="cd04301">
    <property type="entry name" value="NAT_SF"/>
    <property type="match status" value="1"/>
</dbReference>
<name>A0A068SR68_NEOGA</name>
<dbReference type="PATRIC" id="fig|1028800.3.peg.2580"/>
<keyword evidence="2" id="KW-0808">Transferase</keyword>
<keyword evidence="3" id="KW-1185">Reference proteome</keyword>
<dbReference type="eggNOG" id="COG3153">
    <property type="taxonomic scope" value="Bacteria"/>
</dbReference>
<dbReference type="Gene3D" id="3.40.630.30">
    <property type="match status" value="1"/>
</dbReference>
<dbReference type="Proteomes" id="UP000028181">
    <property type="component" value="Chromosome I"/>
</dbReference>
<dbReference type="SUPFAM" id="SSF55729">
    <property type="entry name" value="Acyl-CoA N-acyltransferases (Nat)"/>
    <property type="match status" value="1"/>
</dbReference>
<gene>
    <name evidence="2" type="ORF">RG540_CH25520</name>
</gene>
<dbReference type="PROSITE" id="PS51186">
    <property type="entry name" value="GNAT"/>
    <property type="match status" value="1"/>
</dbReference>
<evidence type="ECO:0000259" key="1">
    <source>
        <dbReference type="PROSITE" id="PS51186"/>
    </source>
</evidence>
<accession>A0A068SR68</accession>
<dbReference type="InterPro" id="IPR016181">
    <property type="entry name" value="Acyl_CoA_acyltransferase"/>
</dbReference>
<dbReference type="KEGG" id="ngg:RG540_CH25520"/>
<dbReference type="GO" id="GO:0016747">
    <property type="term" value="F:acyltransferase activity, transferring groups other than amino-acyl groups"/>
    <property type="evidence" value="ECO:0007669"/>
    <property type="project" value="InterPro"/>
</dbReference>
<dbReference type="HOGENOM" id="CLU_081840_0_0_5"/>
<dbReference type="EMBL" id="HG938353">
    <property type="protein sequence ID" value="CDN48718.1"/>
    <property type="molecule type" value="Genomic_DNA"/>
</dbReference>
<dbReference type="AlphaFoldDB" id="A0A068SR68"/>
<dbReference type="InterPro" id="IPR000182">
    <property type="entry name" value="GNAT_dom"/>
</dbReference>
<sequence length="234" mass="25623">MCFCVGRGKFFLLIRFPDFKDTFLYDRSADTATTLIIDHDARTSVIDIPCPVRSLSYGFGPSMSQHNVLYKHDLVYLTEDTSHDEVIELINAEAFGPGRHTRAAARIREQGPHDRTLSFVCADDGETIASVRMTPVYAGSVKGHLLGPLAVRPSHKNRGIGRELVRIAIEAARRKGSEAVILVGDPPYYGPLGFEKVAYGALEFPGPVDPGRVLVVPIAADVHARLKGVIGWRG</sequence>
<evidence type="ECO:0000313" key="3">
    <source>
        <dbReference type="Proteomes" id="UP000028181"/>
    </source>
</evidence>